<feature type="coiled-coil region" evidence="6">
    <location>
        <begin position="45"/>
        <end position="118"/>
    </location>
</feature>
<evidence type="ECO:0000313" key="10">
    <source>
        <dbReference type="EMBL" id="CAG9580932.1"/>
    </source>
</evidence>
<feature type="compositionally biased region" description="Basic and acidic residues" evidence="7">
    <location>
        <begin position="579"/>
        <end position="617"/>
    </location>
</feature>
<comment type="subcellular location">
    <subcellularLocation>
        <location evidence="1">Cell projection</location>
        <location evidence="1">Cilium</location>
    </subcellularLocation>
</comment>
<feature type="region of interest" description="Disordered" evidence="7">
    <location>
        <begin position="741"/>
        <end position="802"/>
    </location>
</feature>
<feature type="compositionally biased region" description="Polar residues" evidence="7">
    <location>
        <begin position="760"/>
        <end position="770"/>
    </location>
</feature>
<proteinExistence type="inferred from homology"/>
<dbReference type="Proteomes" id="UP000789524">
    <property type="component" value="Unassembled WGS sequence"/>
</dbReference>
<evidence type="ECO:0000313" key="11">
    <source>
        <dbReference type="Proteomes" id="UP000789524"/>
    </source>
</evidence>
<keyword evidence="3 6" id="KW-0175">Coiled coil</keyword>
<dbReference type="InterPro" id="IPR041091">
    <property type="entry name" value="RPGRIP1_C"/>
</dbReference>
<evidence type="ECO:0000256" key="1">
    <source>
        <dbReference type="ARBA" id="ARBA00004138"/>
    </source>
</evidence>
<protein>
    <submittedName>
        <fullName evidence="10">(African queen) hypothetical protein</fullName>
    </submittedName>
</protein>
<dbReference type="Gene3D" id="2.60.40.150">
    <property type="entry name" value="C2 domain"/>
    <property type="match status" value="2"/>
</dbReference>
<organism evidence="10 11">
    <name type="scientific">Danaus chrysippus</name>
    <name type="common">African queen</name>
    <dbReference type="NCBI Taxonomy" id="151541"/>
    <lineage>
        <taxon>Eukaryota</taxon>
        <taxon>Metazoa</taxon>
        <taxon>Ecdysozoa</taxon>
        <taxon>Arthropoda</taxon>
        <taxon>Hexapoda</taxon>
        <taxon>Insecta</taxon>
        <taxon>Pterygota</taxon>
        <taxon>Neoptera</taxon>
        <taxon>Endopterygota</taxon>
        <taxon>Lepidoptera</taxon>
        <taxon>Glossata</taxon>
        <taxon>Ditrysia</taxon>
        <taxon>Papilionoidea</taxon>
        <taxon>Nymphalidae</taxon>
        <taxon>Danainae</taxon>
        <taxon>Danaini</taxon>
        <taxon>Danaina</taxon>
        <taxon>Danaus</taxon>
        <taxon>Anosia</taxon>
    </lineage>
</organism>
<reference evidence="10" key="1">
    <citation type="submission" date="2021-09" db="EMBL/GenBank/DDBJ databases">
        <authorList>
            <person name="Martin H S."/>
        </authorList>
    </citation>
    <scope>NUCLEOTIDE SEQUENCE</scope>
</reference>
<feature type="compositionally biased region" description="Basic and acidic residues" evidence="7">
    <location>
        <begin position="561"/>
        <end position="571"/>
    </location>
</feature>
<evidence type="ECO:0000256" key="6">
    <source>
        <dbReference type="SAM" id="Coils"/>
    </source>
</evidence>
<dbReference type="Pfam" id="PF11618">
    <property type="entry name" value="C2-C2_1"/>
    <property type="match status" value="1"/>
</dbReference>
<feature type="region of interest" description="Disordered" evidence="7">
    <location>
        <begin position="479"/>
        <end position="499"/>
    </location>
</feature>
<comment type="caution">
    <text evidence="10">The sequence shown here is derived from an EMBL/GenBank/DDBJ whole genome shotgun (WGS) entry which is preliminary data.</text>
</comment>
<dbReference type="InterPro" id="IPR035892">
    <property type="entry name" value="C2_domain_sf"/>
</dbReference>
<dbReference type="InterPro" id="IPR031139">
    <property type="entry name" value="RPGRIP1_fam"/>
</dbReference>
<comment type="similarity">
    <text evidence="2">Belongs to the RPGRIP1 family.</text>
</comment>
<dbReference type="OrthoDB" id="2133912at2759"/>
<accession>A0A8J2W5R3</accession>
<evidence type="ECO:0000259" key="8">
    <source>
        <dbReference type="Pfam" id="PF11618"/>
    </source>
</evidence>
<feature type="region of interest" description="Disordered" evidence="7">
    <location>
        <begin position="556"/>
        <end position="645"/>
    </location>
</feature>
<dbReference type="InterPro" id="IPR021656">
    <property type="entry name" value="C2-C2_1"/>
</dbReference>
<gene>
    <name evidence="10" type="ORF">DCHRY22_LOCUS13685</name>
</gene>
<feature type="compositionally biased region" description="Polar residues" evidence="7">
    <location>
        <begin position="1153"/>
        <end position="1181"/>
    </location>
</feature>
<feature type="region of interest" description="Disordered" evidence="7">
    <location>
        <begin position="1145"/>
        <end position="1181"/>
    </location>
</feature>
<feature type="compositionally biased region" description="Basic and acidic residues" evidence="7">
    <location>
        <begin position="625"/>
        <end position="640"/>
    </location>
</feature>
<dbReference type="GO" id="GO:0005929">
    <property type="term" value="C:cilium"/>
    <property type="evidence" value="ECO:0007669"/>
    <property type="project" value="UniProtKB-SubCell"/>
</dbReference>
<feature type="region of interest" description="Disordered" evidence="7">
    <location>
        <begin position="1065"/>
        <end position="1126"/>
    </location>
</feature>
<evidence type="ECO:0000256" key="5">
    <source>
        <dbReference type="ARBA" id="ARBA00023273"/>
    </source>
</evidence>
<dbReference type="EMBL" id="CAKASE010000080">
    <property type="protein sequence ID" value="CAG9580932.1"/>
    <property type="molecule type" value="Genomic_DNA"/>
</dbReference>
<dbReference type="PANTHER" id="PTHR14240">
    <property type="entry name" value="RETINITIS PIGMENTOSA GTPASE REGULATOR-INTERACTING PROTEIN"/>
    <property type="match status" value="1"/>
</dbReference>
<keyword evidence="11" id="KW-1185">Reference proteome</keyword>
<evidence type="ECO:0000256" key="7">
    <source>
        <dbReference type="SAM" id="MobiDB-lite"/>
    </source>
</evidence>
<name>A0A8J2W5R3_9NEOP</name>
<evidence type="ECO:0000259" key="9">
    <source>
        <dbReference type="Pfam" id="PF18111"/>
    </source>
</evidence>
<evidence type="ECO:0000256" key="2">
    <source>
        <dbReference type="ARBA" id="ARBA00006042"/>
    </source>
</evidence>
<feature type="domain" description="RPGR-interacting protein 1 first C2" evidence="8">
    <location>
        <begin position="910"/>
        <end position="1047"/>
    </location>
</feature>
<keyword evidence="5" id="KW-0966">Cell projection</keyword>
<feature type="compositionally biased region" description="Basic and acidic residues" evidence="7">
    <location>
        <begin position="479"/>
        <end position="490"/>
    </location>
</feature>
<keyword evidence="4" id="KW-0969">Cilium</keyword>
<dbReference type="Pfam" id="PF18111">
    <property type="entry name" value="RPGR1_C"/>
    <property type="match status" value="1"/>
</dbReference>
<evidence type="ECO:0000256" key="4">
    <source>
        <dbReference type="ARBA" id="ARBA00023069"/>
    </source>
</evidence>
<sequence>MSDGKGHLSCKSHTARNEKDIYRICPSKISKRELEDLYFALLEQNVQLKKTINDQKDQIKILNTRLQRVTAQKPGSGAYNKDFNVAGKGIINEQKECIADLKKDNERLSERVRLLNMRLCSAKQFLRRSPSQSASRCVRCNIQDISTKNLSTSALNSKRSEGNLKTEISTSQLVKPVQDKPCQRNECRVEMDELKKKIASLENEMSSLQTSWSSRADELQSLLSTARAEHANCPDRLAALTTDLGGTRTLADDLTSQLQLERARVGELEAQLRASRLDYNMALAAEGLKNQTHKLSDVSKVNPPVTVPSDWEDSPPIVVPNNSGISVVAEENVNEQNQEPAYSENKHKNHKNERAVALQTQGEYILTQIASLQSQLDGLKLTIGERPPESLAADSSLSHDIFSTLRFKTVADIDKPPGPSRHDDALVSKEFIRDEEGQLVSQQQVQEEPKYENDFKYQVPGPLSLDMPRTSLSEVTDIKVNNESKNRNSEGSRGSKGSVRINLDNITTLKNGDGQAVQDINQNAQEDVFKKFRRSSFRFPTDRKQSKDLAVRYGQTQTYGSHEDNREDAKKVSIGTNTERCEGPAYHDLEHREHDEQVATRKIRYMSEENTKDDEKPGTSVGSNETRENDVQRGSGERNQRTHSVGIQCENPNHVRESRDVTLHTCSAKNEFPEPTADEANYIQLCAGHAVICPCPALAPSPHSVRTCTGGLVTAPPNILRFCHCGERVNKHTPCISSVTPDAPRPSTASPTTCPYGENVNISGSSSPDTTEPGVTCDLDTHRTDETGPTDYISPGEEKATSTLSESYVTTDYGSLSEGEVPAGGGKRLSATEDKMLEAIGSRSDKMEEALRAISEELTRCRELLQGRGAAPSQKTSREVSMMTEDAVPIALKRADAKLRIRDSYTPKCIFTLHVGTVVLSDQAVLLSHDKSLLLTWRFYNQTPSMTRLLAGRVMNFDFSTEYDLKITEHFLYYLKHEEMPITISEMDKQDEAFAICSLPLRDALLHPNRRVDMSLALVAGRQMTRERGSADCEEAGVLDVWCMLRVDPSALPAINTAIIRPSSLKSQQHSSSIMEQMLDDDQSTDYRYSRDLHRRSKRTSEDIQSCRSEAMDKVPEPTTIRSVNDFKQAVAKKSNDSTNIYEMLKNKKWNRRSTQNSQRTQDGTRQKSVTICNQPKQSSVNRRNISQANTIVSTDENLQSLDITIQWLALNEDCKAMTDPNVRRLYVAYTFLGRSGADMETPVSLPKPKHYMDKCHFLFKKTFIVNECDMVTLGHLALCREPPNEPDPQCAVVFSVVSEPAEDPLGLDSCEDIGYAYLYLGDALASSSSETYNGVLVVRDPRGVDCGALALRLDGLTLLRRCRDLAGNASQVPVCGNIFHVPARLSSIKITSIWSQLRLIGQSFRCIGARRPCPSAVPKTLLDRPIRCTMYKLSSHNFRSIFDLFNQ</sequence>
<evidence type="ECO:0000256" key="3">
    <source>
        <dbReference type="ARBA" id="ARBA00023054"/>
    </source>
</evidence>
<feature type="domain" description="RPGRIP1 C-terminal" evidence="9">
    <location>
        <begin position="1202"/>
        <end position="1363"/>
    </location>
</feature>
<dbReference type="SUPFAM" id="SSF49562">
    <property type="entry name" value="C2 domain (Calcium/lipid-binding domain, CaLB)"/>
    <property type="match status" value="1"/>
</dbReference>
<feature type="coiled-coil region" evidence="6">
    <location>
        <begin position="184"/>
        <end position="211"/>
    </location>
</feature>
<dbReference type="GO" id="GO:0005856">
    <property type="term" value="C:cytoskeleton"/>
    <property type="evidence" value="ECO:0007669"/>
    <property type="project" value="UniProtKB-ARBA"/>
</dbReference>